<feature type="coiled-coil region" evidence="10">
    <location>
        <begin position="502"/>
        <end position="530"/>
    </location>
</feature>
<organism evidence="12 13">
    <name type="scientific">Tetranychus urticae</name>
    <name type="common">Two-spotted spider mite</name>
    <dbReference type="NCBI Taxonomy" id="32264"/>
    <lineage>
        <taxon>Eukaryota</taxon>
        <taxon>Metazoa</taxon>
        <taxon>Ecdysozoa</taxon>
        <taxon>Arthropoda</taxon>
        <taxon>Chelicerata</taxon>
        <taxon>Arachnida</taxon>
        <taxon>Acari</taxon>
        <taxon>Acariformes</taxon>
        <taxon>Trombidiformes</taxon>
        <taxon>Prostigmata</taxon>
        <taxon>Eleutherengona</taxon>
        <taxon>Raphignathae</taxon>
        <taxon>Tetranychoidea</taxon>
        <taxon>Tetranychidae</taxon>
        <taxon>Tetranychus</taxon>
    </lineage>
</organism>
<dbReference type="GO" id="GO:0010467">
    <property type="term" value="P:gene expression"/>
    <property type="evidence" value="ECO:0007669"/>
    <property type="project" value="UniProtKB-ARBA"/>
</dbReference>
<dbReference type="FunFam" id="1.25.10.10:FF:001136">
    <property type="entry name" value="Beta-catenin-like protein 1"/>
    <property type="match status" value="1"/>
</dbReference>
<dbReference type="SMART" id="SM01156">
    <property type="entry name" value="DUF1716"/>
    <property type="match status" value="1"/>
</dbReference>
<dbReference type="InterPro" id="IPR013180">
    <property type="entry name" value="CTNNBL1_N"/>
</dbReference>
<proteinExistence type="predicted"/>
<sequence length="531" mass="60885">MDTDVVMDTSAEAPAPLDDVSLKRMILQFERKVLKNQEYRIKYADDALKFMETEVELFEIIQQMQVISTQPELYHVLLELNVLTTLLGLLVHENTDIACAVVSLLQEVCEIDDDDDYDKISPLLDFLIESQLVHLLVSNMQRLDETVKEESEGVFNSLSIIENLLDYKPEISKDCQALLTWLLQRLKAKLPFDGNKLYASEILCILLQNNDDNRKQLGSVGGIDTLLQQIAYFKRHDISTGDEREYLENIYDCLCSALLCCSVNRKLFFDGEGIELMNLILKEKKKGNISSMRMGAVKVINHLLSEDKGRDSVLEDCCNKFIEIFGLSSIFPIFLKPKSITIGQKKKEANVVIDDVEEHCCSIILALLKHSKPENRKRVINKFLENNMEKTERIVELHFKYSERLMKCDALIRKERAQKMANDESIDEDQIFARRLTEGGLFTLQIIDQIILIISKEPISKVENHGPSTSTSPLQPPKDTIKGTIMKSLHTHARIHSSVNHYKMIKSVMKEMAEDAEKEEKERILQLVEDF</sequence>
<evidence type="ECO:0000256" key="5">
    <source>
        <dbReference type="ARBA" id="ARBA00023242"/>
    </source>
</evidence>
<keyword evidence="13" id="KW-1185">Reference proteome</keyword>
<dbReference type="InterPro" id="IPR039678">
    <property type="entry name" value="CTNNBL1"/>
</dbReference>
<dbReference type="Proteomes" id="UP000015104">
    <property type="component" value="Unassembled WGS sequence"/>
</dbReference>
<dbReference type="AlphaFoldDB" id="T1K8K0"/>
<reference evidence="12" key="2">
    <citation type="submission" date="2015-06" db="UniProtKB">
        <authorList>
            <consortium name="EnsemblMetazoa"/>
        </authorList>
    </citation>
    <scope>IDENTIFICATION</scope>
</reference>
<dbReference type="EnsemblMetazoa" id="tetur07g01610.1">
    <property type="protein sequence ID" value="tetur07g01610.1"/>
    <property type="gene ID" value="tetur07g01610"/>
</dbReference>
<evidence type="ECO:0000313" key="13">
    <source>
        <dbReference type="Proteomes" id="UP000015104"/>
    </source>
</evidence>
<evidence type="ECO:0000256" key="8">
    <source>
        <dbReference type="ARBA" id="ARBA00070106"/>
    </source>
</evidence>
<dbReference type="InterPro" id="IPR016024">
    <property type="entry name" value="ARM-type_fold"/>
</dbReference>
<dbReference type="STRING" id="32264.T1K8K0"/>
<keyword evidence="4 10" id="KW-0175">Coiled coil</keyword>
<dbReference type="OMA" id="TDWREQE"/>
<evidence type="ECO:0000256" key="7">
    <source>
        <dbReference type="ARBA" id="ARBA00061776"/>
    </source>
</evidence>
<evidence type="ECO:0000256" key="3">
    <source>
        <dbReference type="ARBA" id="ARBA00022737"/>
    </source>
</evidence>
<evidence type="ECO:0000256" key="4">
    <source>
        <dbReference type="ARBA" id="ARBA00023054"/>
    </source>
</evidence>
<dbReference type="EMBL" id="CAEY01001877">
    <property type="status" value="NOT_ANNOTATED_CDS"/>
    <property type="molecule type" value="Genomic_DNA"/>
</dbReference>
<evidence type="ECO:0000256" key="1">
    <source>
        <dbReference type="ARBA" id="ARBA00004123"/>
    </source>
</evidence>
<dbReference type="Pfam" id="PF08216">
    <property type="entry name" value="CTNNBL"/>
    <property type="match status" value="1"/>
</dbReference>
<accession>T1K8K0</accession>
<evidence type="ECO:0000256" key="9">
    <source>
        <dbReference type="ARBA" id="ARBA00083862"/>
    </source>
</evidence>
<gene>
    <name evidence="12" type="primary">107361611</name>
</gene>
<name>T1K8K0_TETUR</name>
<dbReference type="SUPFAM" id="SSF48371">
    <property type="entry name" value="ARM repeat"/>
    <property type="match status" value="1"/>
</dbReference>
<evidence type="ECO:0000313" key="12">
    <source>
        <dbReference type="EnsemblMetazoa" id="tetur07g01610.1"/>
    </source>
</evidence>
<evidence type="ECO:0000256" key="10">
    <source>
        <dbReference type="SAM" id="Coils"/>
    </source>
</evidence>
<dbReference type="InterPro" id="IPR011989">
    <property type="entry name" value="ARM-like"/>
</dbReference>
<dbReference type="PANTHER" id="PTHR14978:SF0">
    <property type="entry name" value="BETA-CATENIN-LIKE PROTEIN 1"/>
    <property type="match status" value="1"/>
</dbReference>
<protein>
    <recommendedName>
        <fullName evidence="8">Beta-catenin-like protein 1</fullName>
    </recommendedName>
    <alternativeName>
        <fullName evidence="9">Nuclear-associated protein</fullName>
    </alternativeName>
</protein>
<evidence type="ECO:0000256" key="6">
    <source>
        <dbReference type="ARBA" id="ARBA00058456"/>
    </source>
</evidence>
<dbReference type="eggNOG" id="KOG2734">
    <property type="taxonomic scope" value="Eukaryota"/>
</dbReference>
<keyword evidence="2" id="KW-0597">Phosphoprotein</keyword>
<evidence type="ECO:0000256" key="2">
    <source>
        <dbReference type="ARBA" id="ARBA00022553"/>
    </source>
</evidence>
<dbReference type="Gene3D" id="1.25.10.10">
    <property type="entry name" value="Leucine-rich Repeat Variant"/>
    <property type="match status" value="1"/>
</dbReference>
<dbReference type="HOGENOM" id="CLU_017098_1_0_1"/>
<dbReference type="OrthoDB" id="272392at2759"/>
<dbReference type="KEGG" id="tut:107361611"/>
<comment type="function">
    <text evidence="6">Component of the PRP19-CDC5L complex that forms an integral part of the spliceosome and is required for activating pre-mRNA splicing. Participates in AID/AICDA-mediated somatic hypermutation (SHM) and class-switch recombination (CSR), 2 processes resulting in the production of high-affinity, mutated isotype-switched antibodies.</text>
</comment>
<comment type="subcellular location">
    <subcellularLocation>
        <location evidence="1">Nucleus</location>
    </subcellularLocation>
</comment>
<keyword evidence="3" id="KW-0677">Repeat</keyword>
<dbReference type="GO" id="GO:0005681">
    <property type="term" value="C:spliceosomal complex"/>
    <property type="evidence" value="ECO:0007669"/>
    <property type="project" value="TreeGrafter"/>
</dbReference>
<feature type="domain" description="Beta-catenin-like protein 1 N-terminal" evidence="11">
    <location>
        <begin position="2"/>
        <end position="102"/>
    </location>
</feature>
<reference evidence="13" key="1">
    <citation type="submission" date="2011-08" db="EMBL/GenBank/DDBJ databases">
        <authorList>
            <person name="Rombauts S."/>
        </authorList>
    </citation>
    <scope>NUCLEOTIDE SEQUENCE</scope>
    <source>
        <strain evidence="13">London</strain>
    </source>
</reference>
<keyword evidence="5" id="KW-0539">Nucleus</keyword>
<evidence type="ECO:0000259" key="11">
    <source>
        <dbReference type="SMART" id="SM01156"/>
    </source>
</evidence>
<comment type="subunit">
    <text evidence="7">Component of the PRP19-CDC5L splicing complex composed of a core complex comprising a homotetramer of PRPF19, CDC5L, PLRG1 and BCAS2, and at least three less stably associated proteins CTNNBL1, CWC15 and HSPA8. Interacts directly with CWC15 and CDC5L in the complex. Interacts with AICDA; the interaction is important for the antibody diversification activity of AICDA. Interacts with PRPF31 (via its NLS). Interacts (via its N-terminal NLS) with KPNA1 and KPNA2.</text>
</comment>
<dbReference type="PANTHER" id="PTHR14978">
    <property type="entry name" value="BETA-CATENIN-LIKE PROTEIN 1 NUCLEAR ASSOCIATED PROTEIN"/>
    <property type="match status" value="1"/>
</dbReference>